<evidence type="ECO:0000313" key="2">
    <source>
        <dbReference type="EMBL" id="MBA8927628.1"/>
    </source>
</evidence>
<feature type="transmembrane region" description="Helical" evidence="1">
    <location>
        <begin position="228"/>
        <end position="250"/>
    </location>
</feature>
<feature type="transmembrane region" description="Helical" evidence="1">
    <location>
        <begin position="305"/>
        <end position="323"/>
    </location>
</feature>
<proteinExistence type="predicted"/>
<reference evidence="2 3" key="1">
    <citation type="submission" date="2020-08" db="EMBL/GenBank/DDBJ databases">
        <title>Genomic Encyclopedia of Archaeal and Bacterial Type Strains, Phase II (KMG-II): from individual species to whole genera.</title>
        <authorList>
            <person name="Goeker M."/>
        </authorList>
    </citation>
    <scope>NUCLEOTIDE SEQUENCE [LARGE SCALE GENOMIC DNA]</scope>
    <source>
        <strain evidence="2 3">DSM 43850</strain>
    </source>
</reference>
<keyword evidence="1" id="KW-1133">Transmembrane helix</keyword>
<sequence>MVGVLIRMKLRVLSHSLGGRRGVSYAIGGLVGLVAAVVSAGFVISHPGGPEVGTTIAAALAAAWTLGWLFGPVLTGGGDETLRPENFALLPVPPTRLAFGMLAASLVGVPPVATLIAFAGLVVAALSYGAGAVVVAVLAVLLQLALAVLLSRVVIAALGAVLGSRRGKDLGVLLAAFVGLAYVPARFAIEALAPLIVGQSSPVFTSVLLDLPTGWGADAVGAAARADWAVAIGLLLALAVLDGLLVLAWARLLTRRLTVPQAAGRGRAAKTGTERVRRVLLPVSPVGAVVGKELRVWWRDARRRAMLLTSIVIGIFIPVFSSAGRSGIFMLPFAALWIVFFASLQATNLYGFDGSAVWHTLVMPGAARADVRGRQVAWLLIVAPVALLAALVLPGVTGDTTAYPWVLAIVPAMLGASAGVMLVLSVLAPYPMPAQRGGNPFAAGGRPGCSRALLQLGTTLLQFVCAIPAVALLLIGQFDALPVLNWLAVPVGLACGLLAAWWGGRIAYQRLAERGPELLGAVRAPA</sequence>
<keyword evidence="1" id="KW-0812">Transmembrane</keyword>
<gene>
    <name evidence="2" type="ORF">BC739_004834</name>
</gene>
<evidence type="ECO:0000313" key="3">
    <source>
        <dbReference type="Proteomes" id="UP000517916"/>
    </source>
</evidence>
<feature type="transmembrane region" description="Helical" evidence="1">
    <location>
        <begin position="460"/>
        <end position="478"/>
    </location>
</feature>
<dbReference type="Proteomes" id="UP000517916">
    <property type="component" value="Unassembled WGS sequence"/>
</dbReference>
<keyword evidence="3" id="KW-1185">Reference proteome</keyword>
<evidence type="ECO:0000256" key="1">
    <source>
        <dbReference type="SAM" id="Phobius"/>
    </source>
</evidence>
<organism evidence="2 3">
    <name type="scientific">Kutzneria viridogrisea</name>
    <dbReference type="NCBI Taxonomy" id="47990"/>
    <lineage>
        <taxon>Bacteria</taxon>
        <taxon>Bacillati</taxon>
        <taxon>Actinomycetota</taxon>
        <taxon>Actinomycetes</taxon>
        <taxon>Pseudonocardiales</taxon>
        <taxon>Pseudonocardiaceae</taxon>
        <taxon>Kutzneria</taxon>
    </lineage>
</organism>
<dbReference type="RefSeq" id="WP_182838429.1">
    <property type="nucleotide sequence ID" value="NZ_BAAABQ010000056.1"/>
</dbReference>
<comment type="caution">
    <text evidence="2">The sequence shown here is derived from an EMBL/GenBank/DDBJ whole genome shotgun (WGS) entry which is preliminary data.</text>
</comment>
<name>A0ABR6BL48_9PSEU</name>
<dbReference type="EMBL" id="JACJID010000003">
    <property type="protein sequence ID" value="MBA8927628.1"/>
    <property type="molecule type" value="Genomic_DNA"/>
</dbReference>
<feature type="transmembrane region" description="Helical" evidence="1">
    <location>
        <begin position="132"/>
        <end position="158"/>
    </location>
</feature>
<feature type="transmembrane region" description="Helical" evidence="1">
    <location>
        <begin position="402"/>
        <end position="427"/>
    </location>
</feature>
<feature type="transmembrane region" description="Helical" evidence="1">
    <location>
        <begin position="97"/>
        <end position="126"/>
    </location>
</feature>
<feature type="transmembrane region" description="Helical" evidence="1">
    <location>
        <begin position="170"/>
        <end position="189"/>
    </location>
</feature>
<feature type="transmembrane region" description="Helical" evidence="1">
    <location>
        <begin position="376"/>
        <end position="396"/>
    </location>
</feature>
<keyword evidence="1" id="KW-0472">Membrane</keyword>
<feature type="transmembrane region" description="Helical" evidence="1">
    <location>
        <begin position="21"/>
        <end position="44"/>
    </location>
</feature>
<feature type="transmembrane region" description="Helical" evidence="1">
    <location>
        <begin position="484"/>
        <end position="504"/>
    </location>
</feature>
<accession>A0ABR6BL48</accession>
<feature type="transmembrane region" description="Helical" evidence="1">
    <location>
        <begin position="56"/>
        <end position="76"/>
    </location>
</feature>
<feature type="transmembrane region" description="Helical" evidence="1">
    <location>
        <begin position="329"/>
        <end position="350"/>
    </location>
</feature>
<protein>
    <submittedName>
        <fullName evidence="2">ABC-2 type transport system permease protein</fullName>
    </submittedName>
</protein>